<name>A0ABT6TJR1_9BACL</name>
<evidence type="ECO:0000313" key="3">
    <source>
        <dbReference type="EMBL" id="MDI4646525.1"/>
    </source>
</evidence>
<dbReference type="PROSITE" id="PS50042">
    <property type="entry name" value="CNMP_BINDING_3"/>
    <property type="match status" value="1"/>
</dbReference>
<keyword evidence="4" id="KW-1185">Reference proteome</keyword>
<dbReference type="InterPro" id="IPR000595">
    <property type="entry name" value="cNMP-bd_dom"/>
</dbReference>
<dbReference type="EMBL" id="JAGRPV010000001">
    <property type="protein sequence ID" value="MDI4646525.1"/>
    <property type="molecule type" value="Genomic_DNA"/>
</dbReference>
<dbReference type="InterPro" id="IPR029056">
    <property type="entry name" value="Ribokinase-like"/>
</dbReference>
<dbReference type="Proteomes" id="UP001161691">
    <property type="component" value="Unassembled WGS sequence"/>
</dbReference>
<dbReference type="Pfam" id="PF06182">
    <property type="entry name" value="ABC2_membrane_6"/>
    <property type="match status" value="1"/>
</dbReference>
<keyword evidence="1" id="KW-0812">Transmembrane</keyword>
<evidence type="ECO:0000259" key="2">
    <source>
        <dbReference type="PROSITE" id="PS50042"/>
    </source>
</evidence>
<feature type="domain" description="Cyclic nucleotide-binding" evidence="2">
    <location>
        <begin position="50"/>
        <end position="105"/>
    </location>
</feature>
<evidence type="ECO:0000313" key="4">
    <source>
        <dbReference type="Proteomes" id="UP001161691"/>
    </source>
</evidence>
<comment type="caution">
    <text evidence="3">The sequence shown here is derived from an EMBL/GenBank/DDBJ whole genome shotgun (WGS) entry which is preliminary data.</text>
</comment>
<keyword evidence="1" id="KW-1133">Transmembrane helix</keyword>
<feature type="transmembrane region" description="Helical" evidence="1">
    <location>
        <begin position="147"/>
        <end position="175"/>
    </location>
</feature>
<dbReference type="PANTHER" id="PTHR36833">
    <property type="entry name" value="SLR0610 PROTEIN-RELATED"/>
    <property type="match status" value="1"/>
</dbReference>
<dbReference type="PANTHER" id="PTHR36833:SF1">
    <property type="entry name" value="INTEGRAL MEMBRANE TRANSPORT PROTEIN"/>
    <property type="match status" value="1"/>
</dbReference>
<feature type="transmembrane region" description="Helical" evidence="1">
    <location>
        <begin position="33"/>
        <end position="55"/>
    </location>
</feature>
<feature type="transmembrane region" description="Helical" evidence="1">
    <location>
        <begin position="181"/>
        <end position="199"/>
    </location>
</feature>
<organism evidence="3 4">
    <name type="scientific">Cohnella hashimotonis</name>
    <dbReference type="NCBI Taxonomy" id="2826895"/>
    <lineage>
        <taxon>Bacteria</taxon>
        <taxon>Bacillati</taxon>
        <taxon>Bacillota</taxon>
        <taxon>Bacilli</taxon>
        <taxon>Bacillales</taxon>
        <taxon>Paenibacillaceae</taxon>
        <taxon>Cohnella</taxon>
    </lineage>
</organism>
<accession>A0ABT6TJR1</accession>
<dbReference type="RefSeq" id="WP_282909370.1">
    <property type="nucleotide sequence ID" value="NZ_JAGRPV010000001.1"/>
</dbReference>
<reference evidence="3" key="1">
    <citation type="submission" date="2023-04" db="EMBL/GenBank/DDBJ databases">
        <title>Comparative genomic analysis of Cohnella hashimotonis sp. nov., isolated from the International Space Station.</title>
        <authorList>
            <person name="Venkateswaran K."/>
            <person name="Simpson A."/>
        </authorList>
    </citation>
    <scope>NUCLEOTIDE SEQUENCE</scope>
    <source>
        <strain evidence="3">F6_2S_P_1</strain>
    </source>
</reference>
<feature type="transmembrane region" description="Helical" evidence="1">
    <location>
        <begin position="206"/>
        <end position="225"/>
    </location>
</feature>
<evidence type="ECO:0000256" key="1">
    <source>
        <dbReference type="SAM" id="Phobius"/>
    </source>
</evidence>
<keyword evidence="1" id="KW-0472">Membrane</keyword>
<feature type="transmembrane region" description="Helical" evidence="1">
    <location>
        <begin position="67"/>
        <end position="87"/>
    </location>
</feature>
<gene>
    <name evidence="3" type="ORF">KB449_16230</name>
</gene>
<sequence>MSTEDRRRSGTFRFLLASWKVNLASALEYRLSFLLLAGMMFVNNMIWLFFWYLFFGRFPVVSGWEMGDVMLLWAVSAGGFGWASVLFGNFPRIATIVSSGQLDVYLSQPKPVLLNVLTSRMSVTGSGDFVFGLIVFMWAGDLSPRGCLLFACALLISGVLFIGVMVIAGSLAFWIGNAEGIASQVFGSFISLTIYPTGIFRGAAKIILFTVIPAGFIGYMPIGLMRDFNPAFAAAAFGASAIFLAVGAFLFRAGLARYASGNAMAMRN</sequence>
<feature type="transmembrane region" description="Helical" evidence="1">
    <location>
        <begin position="231"/>
        <end position="251"/>
    </location>
</feature>
<dbReference type="InterPro" id="IPR010390">
    <property type="entry name" value="ABC-2_transporter-like"/>
</dbReference>
<dbReference type="SUPFAM" id="SSF53613">
    <property type="entry name" value="Ribokinase-like"/>
    <property type="match status" value="1"/>
</dbReference>
<proteinExistence type="predicted"/>
<protein>
    <submittedName>
        <fullName evidence="3">ABC-2 family transporter protein</fullName>
    </submittedName>
</protein>